<dbReference type="InterPro" id="IPR051460">
    <property type="entry name" value="HdrC_iron-sulfur_subunit"/>
</dbReference>
<protein>
    <submittedName>
        <fullName evidence="5">4Fe-4S dicluster domain-containing protein</fullName>
    </submittedName>
</protein>
<feature type="domain" description="4Fe-4S ferredoxin-type" evidence="4">
    <location>
        <begin position="29"/>
        <end position="59"/>
    </location>
</feature>
<evidence type="ECO:0000313" key="6">
    <source>
        <dbReference type="Proteomes" id="UP000823604"/>
    </source>
</evidence>
<evidence type="ECO:0000256" key="1">
    <source>
        <dbReference type="ARBA" id="ARBA00022723"/>
    </source>
</evidence>
<dbReference type="InterPro" id="IPR017900">
    <property type="entry name" value="4Fe4S_Fe_S_CS"/>
</dbReference>
<dbReference type="GO" id="GO:0005886">
    <property type="term" value="C:plasma membrane"/>
    <property type="evidence" value="ECO:0007669"/>
    <property type="project" value="TreeGrafter"/>
</dbReference>
<dbReference type="Pfam" id="PF13183">
    <property type="entry name" value="Fer4_8"/>
    <property type="match status" value="1"/>
</dbReference>
<dbReference type="Gene3D" id="1.10.1060.10">
    <property type="entry name" value="Alpha-helical ferredoxin"/>
    <property type="match status" value="1"/>
</dbReference>
<dbReference type="PROSITE" id="PS51379">
    <property type="entry name" value="4FE4S_FER_2"/>
    <property type="match status" value="2"/>
</dbReference>
<dbReference type="InterPro" id="IPR009051">
    <property type="entry name" value="Helical_ferredxn"/>
</dbReference>
<dbReference type="InterPro" id="IPR017896">
    <property type="entry name" value="4Fe4S_Fe-S-bd"/>
</dbReference>
<sequence>MAIDFGFKLSPSSAINLDRLDTEAFNRLAELEPDVRKCISCGSCTATCTAGKFYDIGLRKILIYLQRGMEKEAIEMLEHCMLCGKCSMVCPRGLNTRHIVLSISSIYKKTEQ</sequence>
<dbReference type="Proteomes" id="UP000823604">
    <property type="component" value="Unassembled WGS sequence"/>
</dbReference>
<dbReference type="GO" id="GO:0051536">
    <property type="term" value="F:iron-sulfur cluster binding"/>
    <property type="evidence" value="ECO:0007669"/>
    <property type="project" value="UniProtKB-KW"/>
</dbReference>
<evidence type="ECO:0000256" key="3">
    <source>
        <dbReference type="ARBA" id="ARBA00023014"/>
    </source>
</evidence>
<feature type="domain" description="4Fe-4S ferredoxin-type" evidence="4">
    <location>
        <begin position="70"/>
        <end position="100"/>
    </location>
</feature>
<name>A0A9D9II88_9BACT</name>
<keyword evidence="1" id="KW-0479">Metal-binding</keyword>
<evidence type="ECO:0000313" key="5">
    <source>
        <dbReference type="EMBL" id="MBO8473183.1"/>
    </source>
</evidence>
<organism evidence="5 6">
    <name type="scientific">Candidatus Merdivivens pullicola</name>
    <dbReference type="NCBI Taxonomy" id="2840872"/>
    <lineage>
        <taxon>Bacteria</taxon>
        <taxon>Pseudomonadati</taxon>
        <taxon>Bacteroidota</taxon>
        <taxon>Bacteroidia</taxon>
        <taxon>Bacteroidales</taxon>
        <taxon>Muribaculaceae</taxon>
        <taxon>Muribaculaceae incertae sedis</taxon>
        <taxon>Candidatus Merdivivens</taxon>
    </lineage>
</organism>
<keyword evidence="2" id="KW-0408">Iron</keyword>
<evidence type="ECO:0000256" key="2">
    <source>
        <dbReference type="ARBA" id="ARBA00023004"/>
    </source>
</evidence>
<reference evidence="5" key="2">
    <citation type="journal article" date="2021" name="PeerJ">
        <title>Extensive microbial diversity within the chicken gut microbiome revealed by metagenomics and culture.</title>
        <authorList>
            <person name="Gilroy R."/>
            <person name="Ravi A."/>
            <person name="Getino M."/>
            <person name="Pursley I."/>
            <person name="Horton D.L."/>
            <person name="Alikhan N.F."/>
            <person name="Baker D."/>
            <person name="Gharbi K."/>
            <person name="Hall N."/>
            <person name="Watson M."/>
            <person name="Adriaenssens E.M."/>
            <person name="Foster-Nyarko E."/>
            <person name="Jarju S."/>
            <person name="Secka A."/>
            <person name="Antonio M."/>
            <person name="Oren A."/>
            <person name="Chaudhuri R.R."/>
            <person name="La Ragione R."/>
            <person name="Hildebrand F."/>
            <person name="Pallen M.J."/>
        </authorList>
    </citation>
    <scope>NUCLEOTIDE SEQUENCE</scope>
    <source>
        <strain evidence="5">B1-8020</strain>
    </source>
</reference>
<dbReference type="PROSITE" id="PS00198">
    <property type="entry name" value="4FE4S_FER_1"/>
    <property type="match status" value="1"/>
</dbReference>
<dbReference type="EMBL" id="JADIMA010000060">
    <property type="protein sequence ID" value="MBO8473183.1"/>
    <property type="molecule type" value="Genomic_DNA"/>
</dbReference>
<dbReference type="PANTHER" id="PTHR43255:SF2">
    <property type="entry name" value="HETERODISULFIDE REDUCTASE RELATED PROTEIN"/>
    <property type="match status" value="1"/>
</dbReference>
<dbReference type="PANTHER" id="PTHR43255">
    <property type="entry name" value="IRON-SULFUR-BINDING OXIDOREDUCTASE FADF-RELATED-RELATED"/>
    <property type="match status" value="1"/>
</dbReference>
<gene>
    <name evidence="5" type="ORF">IAB81_06085</name>
</gene>
<reference evidence="5" key="1">
    <citation type="submission" date="2020-10" db="EMBL/GenBank/DDBJ databases">
        <authorList>
            <person name="Gilroy R."/>
        </authorList>
    </citation>
    <scope>NUCLEOTIDE SEQUENCE</scope>
    <source>
        <strain evidence="5">B1-8020</strain>
    </source>
</reference>
<dbReference type="GO" id="GO:0046872">
    <property type="term" value="F:metal ion binding"/>
    <property type="evidence" value="ECO:0007669"/>
    <property type="project" value="UniProtKB-KW"/>
</dbReference>
<proteinExistence type="predicted"/>
<dbReference type="SUPFAM" id="SSF46548">
    <property type="entry name" value="alpha-helical ferredoxin"/>
    <property type="match status" value="1"/>
</dbReference>
<dbReference type="AlphaFoldDB" id="A0A9D9II88"/>
<comment type="caution">
    <text evidence="5">The sequence shown here is derived from an EMBL/GenBank/DDBJ whole genome shotgun (WGS) entry which is preliminary data.</text>
</comment>
<keyword evidence="3" id="KW-0411">Iron-sulfur</keyword>
<evidence type="ECO:0000259" key="4">
    <source>
        <dbReference type="PROSITE" id="PS51379"/>
    </source>
</evidence>
<accession>A0A9D9II88</accession>